<comment type="caution">
    <text evidence="2">The sequence shown here is derived from an EMBL/GenBank/DDBJ whole genome shotgun (WGS) entry which is preliminary data.</text>
</comment>
<feature type="compositionally biased region" description="Low complexity" evidence="1">
    <location>
        <begin position="24"/>
        <end position="37"/>
    </location>
</feature>
<feature type="region of interest" description="Disordered" evidence="1">
    <location>
        <begin position="1"/>
        <end position="94"/>
    </location>
</feature>
<evidence type="ECO:0000313" key="3">
    <source>
        <dbReference type="Proteomes" id="UP001362999"/>
    </source>
</evidence>
<reference evidence="2 3" key="1">
    <citation type="journal article" date="2024" name="J Genomics">
        <title>Draft genome sequencing and assembly of Favolaschia claudopus CIRM-BRFM 2984 isolated from oak limbs.</title>
        <authorList>
            <person name="Navarro D."/>
            <person name="Drula E."/>
            <person name="Chaduli D."/>
            <person name="Cazenave R."/>
            <person name="Ahrendt S."/>
            <person name="Wang J."/>
            <person name="Lipzen A."/>
            <person name="Daum C."/>
            <person name="Barry K."/>
            <person name="Grigoriev I.V."/>
            <person name="Favel A."/>
            <person name="Rosso M.N."/>
            <person name="Martin F."/>
        </authorList>
    </citation>
    <scope>NUCLEOTIDE SEQUENCE [LARGE SCALE GENOMIC DNA]</scope>
    <source>
        <strain evidence="2 3">CIRM-BRFM 2984</strain>
    </source>
</reference>
<dbReference type="EMBL" id="JAWWNJ010000153">
    <property type="protein sequence ID" value="KAK6981128.1"/>
    <property type="molecule type" value="Genomic_DNA"/>
</dbReference>
<evidence type="ECO:0000313" key="2">
    <source>
        <dbReference type="EMBL" id="KAK6981128.1"/>
    </source>
</evidence>
<sequence>MSSHLAIRKATQSLRNTRIPPPNSISISTSRSTNSLSLPPPLLFDGPSGRRPVLMSALESPDATYTPRSGRREASRPVITLFDGPAYSGGRGTT</sequence>
<gene>
    <name evidence="2" type="ORF">R3P38DRAFT_456251</name>
</gene>
<dbReference type="AlphaFoldDB" id="A0AAV9ZFT4"/>
<keyword evidence="3" id="KW-1185">Reference proteome</keyword>
<accession>A0AAV9ZFT4</accession>
<proteinExistence type="predicted"/>
<protein>
    <submittedName>
        <fullName evidence="2">Uncharacterized protein</fullName>
    </submittedName>
</protein>
<dbReference type="Proteomes" id="UP001362999">
    <property type="component" value="Unassembled WGS sequence"/>
</dbReference>
<organism evidence="2 3">
    <name type="scientific">Favolaschia claudopus</name>
    <dbReference type="NCBI Taxonomy" id="2862362"/>
    <lineage>
        <taxon>Eukaryota</taxon>
        <taxon>Fungi</taxon>
        <taxon>Dikarya</taxon>
        <taxon>Basidiomycota</taxon>
        <taxon>Agaricomycotina</taxon>
        <taxon>Agaricomycetes</taxon>
        <taxon>Agaricomycetidae</taxon>
        <taxon>Agaricales</taxon>
        <taxon>Marasmiineae</taxon>
        <taxon>Mycenaceae</taxon>
        <taxon>Favolaschia</taxon>
    </lineage>
</organism>
<evidence type="ECO:0000256" key="1">
    <source>
        <dbReference type="SAM" id="MobiDB-lite"/>
    </source>
</evidence>
<name>A0AAV9ZFT4_9AGAR</name>